<dbReference type="Pfam" id="PF00076">
    <property type="entry name" value="RRM_1"/>
    <property type="match status" value="1"/>
</dbReference>
<dbReference type="GO" id="GO:0046872">
    <property type="term" value="F:metal ion binding"/>
    <property type="evidence" value="ECO:0007669"/>
    <property type="project" value="UniProtKB-KW"/>
</dbReference>
<dbReference type="InterPro" id="IPR047131">
    <property type="entry name" value="RBFOX1-like"/>
</dbReference>
<dbReference type="AlphaFoldDB" id="A0A8J6GRA6"/>
<comment type="function">
    <text evidence="16">Monomeric heme protein which primary function is to store oxygen and facilitate its diffusion within muscle tissues. Reversibly binds oxygen through a pentacoordinated heme iron and enables its timely and efficient release as needed during periods of heightened demand. Depending on the oxidative conditions of tissues and cells, and in addition to its ability to bind oxygen, it also has a nitrite reductase activity whereby it regulates the production of bioactive nitric oxide. Under stress conditions, like hypoxia and anoxia, it also protects cells against reactive oxygen species thanks to its pseudoperoxidase activity.</text>
</comment>
<feature type="compositionally biased region" description="Polar residues" evidence="24">
    <location>
        <begin position="30"/>
        <end position="50"/>
    </location>
</feature>
<dbReference type="PROSITE" id="PS01033">
    <property type="entry name" value="GLOBIN"/>
    <property type="match status" value="1"/>
</dbReference>
<gene>
    <name evidence="27" type="ORF">LTLLF_114610</name>
</gene>
<dbReference type="InterPro" id="IPR012677">
    <property type="entry name" value="Nucleotide-bd_a/b_plait_sf"/>
</dbReference>
<keyword evidence="11" id="KW-0539">Nucleus</keyword>
<evidence type="ECO:0000256" key="19">
    <source>
        <dbReference type="ARBA" id="ARBA00044553"/>
    </source>
</evidence>
<keyword evidence="7 22" id="KW-0694">RNA-binding</keyword>
<feature type="region of interest" description="Disordered" evidence="24">
    <location>
        <begin position="1"/>
        <end position="98"/>
    </location>
</feature>
<evidence type="ECO:0000259" key="25">
    <source>
        <dbReference type="PROSITE" id="PS01033"/>
    </source>
</evidence>
<evidence type="ECO:0000256" key="15">
    <source>
        <dbReference type="ARBA" id="ARBA00042922"/>
    </source>
</evidence>
<organism evidence="27 28">
    <name type="scientific">Microtus ochrogaster</name>
    <name type="common">Prairie vole</name>
    <dbReference type="NCBI Taxonomy" id="79684"/>
    <lineage>
        <taxon>Eukaryota</taxon>
        <taxon>Metazoa</taxon>
        <taxon>Chordata</taxon>
        <taxon>Craniata</taxon>
        <taxon>Vertebrata</taxon>
        <taxon>Euteleostomi</taxon>
        <taxon>Mammalia</taxon>
        <taxon>Eutheria</taxon>
        <taxon>Euarchontoglires</taxon>
        <taxon>Glires</taxon>
        <taxon>Rodentia</taxon>
        <taxon>Myomorpha</taxon>
        <taxon>Muroidea</taxon>
        <taxon>Cricetidae</taxon>
        <taxon>Arvicolinae</taxon>
        <taxon>Microtus</taxon>
    </lineage>
</organism>
<keyword evidence="5 23" id="KW-0349">Heme</keyword>
<comment type="catalytic activity">
    <reaction evidence="21">
        <text>H2O2 + AH2 = A + 2 H2O</text>
        <dbReference type="Rhea" id="RHEA:30275"/>
        <dbReference type="ChEBI" id="CHEBI:13193"/>
        <dbReference type="ChEBI" id="CHEBI:15377"/>
        <dbReference type="ChEBI" id="CHEBI:16240"/>
        <dbReference type="ChEBI" id="CHEBI:17499"/>
    </reaction>
</comment>
<evidence type="ECO:0000256" key="4">
    <source>
        <dbReference type="ARBA" id="ARBA00022490"/>
    </source>
</evidence>
<evidence type="ECO:0000256" key="2">
    <source>
        <dbReference type="ARBA" id="ARBA00008705"/>
    </source>
</evidence>
<evidence type="ECO:0000256" key="13">
    <source>
        <dbReference type="ARBA" id="ARBA00041605"/>
    </source>
</evidence>
<comment type="similarity">
    <text evidence="2 23">Belongs to the globin family.</text>
</comment>
<evidence type="ECO:0000256" key="16">
    <source>
        <dbReference type="ARBA" id="ARBA00044486"/>
    </source>
</evidence>
<dbReference type="GO" id="GO:0016528">
    <property type="term" value="C:sarcoplasm"/>
    <property type="evidence" value="ECO:0007669"/>
    <property type="project" value="UniProtKB-SubCell"/>
</dbReference>
<dbReference type="GO" id="GO:0016491">
    <property type="term" value="F:oxidoreductase activity"/>
    <property type="evidence" value="ECO:0007669"/>
    <property type="project" value="UniProtKB-KW"/>
</dbReference>
<evidence type="ECO:0000313" key="28">
    <source>
        <dbReference type="Proteomes" id="UP000710432"/>
    </source>
</evidence>
<dbReference type="PANTHER" id="PTHR15597:SF31">
    <property type="entry name" value="RNA BINDING PROTEIN FOX-1 HOMOLOG 2"/>
    <property type="match status" value="1"/>
</dbReference>
<evidence type="ECO:0000256" key="10">
    <source>
        <dbReference type="ARBA" id="ARBA00023179"/>
    </source>
</evidence>
<dbReference type="InterPro" id="IPR009050">
    <property type="entry name" value="Globin-like_sf"/>
</dbReference>
<proteinExistence type="inferred from homology"/>
<accession>A0A8J6GRA6</accession>
<evidence type="ECO:0000256" key="21">
    <source>
        <dbReference type="ARBA" id="ARBA00049931"/>
    </source>
</evidence>
<dbReference type="Gene3D" id="3.30.70.330">
    <property type="match status" value="1"/>
</dbReference>
<keyword evidence="23" id="KW-0561">Oxygen transport</keyword>
<keyword evidence="4" id="KW-0963">Cytoplasm</keyword>
<dbReference type="GO" id="GO:0005634">
    <property type="term" value="C:nucleus"/>
    <property type="evidence" value="ECO:0007669"/>
    <property type="project" value="UniProtKB-SubCell"/>
</dbReference>
<evidence type="ECO:0000256" key="9">
    <source>
        <dbReference type="ARBA" id="ARBA00023004"/>
    </source>
</evidence>
<keyword evidence="8" id="KW-0560">Oxidoreductase</keyword>
<comment type="catalytic activity">
    <reaction evidence="20">
        <text>Fe(III)-heme b-[protein] + nitric oxide + H2O = Fe(II)-heme b-[protein] + nitrite + 2 H(+)</text>
        <dbReference type="Rhea" id="RHEA:77711"/>
        <dbReference type="Rhea" id="RHEA-COMP:18975"/>
        <dbReference type="Rhea" id="RHEA-COMP:18976"/>
        <dbReference type="ChEBI" id="CHEBI:15377"/>
        <dbReference type="ChEBI" id="CHEBI:15378"/>
        <dbReference type="ChEBI" id="CHEBI:16301"/>
        <dbReference type="ChEBI" id="CHEBI:16480"/>
        <dbReference type="ChEBI" id="CHEBI:55376"/>
        <dbReference type="ChEBI" id="CHEBI:60344"/>
    </reaction>
    <physiologicalReaction direction="right-to-left" evidence="20">
        <dbReference type="Rhea" id="RHEA:77713"/>
    </physiologicalReaction>
</comment>
<reference evidence="27" key="1">
    <citation type="submission" date="2020-03" db="EMBL/GenBank/DDBJ databases">
        <title>Studies in the Genomics of Life Span.</title>
        <authorList>
            <person name="Glass D."/>
        </authorList>
    </citation>
    <scope>NUCLEOTIDE SEQUENCE</scope>
    <source>
        <strain evidence="27">LTLLF</strain>
        <tissue evidence="27">Muscle</tissue>
    </source>
</reference>
<dbReference type="PANTHER" id="PTHR15597">
    <property type="entry name" value="ATAXIN 2-BINDING PROTEIN 1-RELATED"/>
    <property type="match status" value="1"/>
</dbReference>
<dbReference type="Gene3D" id="6.10.140.2110">
    <property type="match status" value="1"/>
</dbReference>
<evidence type="ECO:0000256" key="8">
    <source>
        <dbReference type="ARBA" id="ARBA00023002"/>
    </source>
</evidence>
<dbReference type="GO" id="GO:0020037">
    <property type="term" value="F:heme binding"/>
    <property type="evidence" value="ECO:0007669"/>
    <property type="project" value="InterPro"/>
</dbReference>
<evidence type="ECO:0000256" key="7">
    <source>
        <dbReference type="ARBA" id="ARBA00022884"/>
    </source>
</evidence>
<evidence type="ECO:0000256" key="3">
    <source>
        <dbReference type="ARBA" id="ARBA00019044"/>
    </source>
</evidence>
<evidence type="ECO:0000256" key="5">
    <source>
        <dbReference type="ARBA" id="ARBA00022617"/>
    </source>
</evidence>
<keyword evidence="9" id="KW-0408">Iron</keyword>
<dbReference type="SMR" id="A0A8J6GRA6"/>
<keyword evidence="23" id="KW-0813">Transport</keyword>
<feature type="domain" description="Globin" evidence="25">
    <location>
        <begin position="242"/>
        <end position="391"/>
    </location>
</feature>
<name>A0A8J6GRA6_MICOH</name>
<dbReference type="SUPFAM" id="SSF54928">
    <property type="entry name" value="RNA-binding domain, RBD"/>
    <property type="match status" value="1"/>
</dbReference>
<evidence type="ECO:0000256" key="18">
    <source>
        <dbReference type="ARBA" id="ARBA00044552"/>
    </source>
</evidence>
<dbReference type="InterPro" id="IPR002335">
    <property type="entry name" value="Myoglobin"/>
</dbReference>
<dbReference type="GO" id="GO:0019825">
    <property type="term" value="F:oxygen binding"/>
    <property type="evidence" value="ECO:0007669"/>
    <property type="project" value="InterPro"/>
</dbReference>
<dbReference type="InterPro" id="IPR000971">
    <property type="entry name" value="Globin"/>
</dbReference>
<dbReference type="Proteomes" id="UP000710432">
    <property type="component" value="Unassembled WGS sequence"/>
</dbReference>
<dbReference type="GO" id="GO:0000381">
    <property type="term" value="P:regulation of alternative mRNA splicing, via spliceosome"/>
    <property type="evidence" value="ECO:0007669"/>
    <property type="project" value="InterPro"/>
</dbReference>
<evidence type="ECO:0000256" key="23">
    <source>
        <dbReference type="RuleBase" id="RU000356"/>
    </source>
</evidence>
<dbReference type="SMART" id="SM00360">
    <property type="entry name" value="RRM"/>
    <property type="match status" value="1"/>
</dbReference>
<evidence type="ECO:0000256" key="22">
    <source>
        <dbReference type="PROSITE-ProRule" id="PRU00176"/>
    </source>
</evidence>
<dbReference type="PRINTS" id="PR00613">
    <property type="entry name" value="MYOGLOBIN"/>
</dbReference>
<dbReference type="InterPro" id="IPR035979">
    <property type="entry name" value="RBD_domain_sf"/>
</dbReference>
<keyword evidence="6" id="KW-0479">Metal-binding</keyword>
<comment type="caution">
    <text evidence="27">The sequence shown here is derived from an EMBL/GenBank/DDBJ whole genome shotgun (WGS) entry which is preliminary data.</text>
</comment>
<evidence type="ECO:0000256" key="12">
    <source>
        <dbReference type="ARBA" id="ARBA00040383"/>
    </source>
</evidence>
<dbReference type="SUPFAM" id="SSF46458">
    <property type="entry name" value="Globin-like"/>
    <property type="match status" value="1"/>
</dbReference>
<dbReference type="GO" id="GO:0003729">
    <property type="term" value="F:mRNA binding"/>
    <property type="evidence" value="ECO:0007669"/>
    <property type="project" value="TreeGrafter"/>
</dbReference>
<evidence type="ECO:0000256" key="14">
    <source>
        <dbReference type="ARBA" id="ARBA00042740"/>
    </source>
</evidence>
<dbReference type="GO" id="GO:0007399">
    <property type="term" value="P:nervous system development"/>
    <property type="evidence" value="ECO:0007669"/>
    <property type="project" value="InterPro"/>
</dbReference>
<feature type="compositionally biased region" description="Low complexity" evidence="24">
    <location>
        <begin position="51"/>
        <end position="88"/>
    </location>
</feature>
<evidence type="ECO:0000256" key="17">
    <source>
        <dbReference type="ARBA" id="ARBA00044498"/>
    </source>
</evidence>
<dbReference type="Gene3D" id="6.10.140.2100">
    <property type="match status" value="1"/>
</dbReference>
<keyword evidence="10" id="KW-0514">Muscle protein</keyword>
<evidence type="ECO:0000256" key="20">
    <source>
        <dbReference type="ARBA" id="ARBA00048118"/>
    </source>
</evidence>
<sequence>MVQPFTTIPFPPPPQNGIPTEYGVPHTQDYAGQTSEHNLTLYGSTQAHGEQSSNSPSNQNGSLTQTEGGAQTDGQQSQTQSSENSESKSTPKRLHVSNIPFRFRDPDLRQMFGQFGKILDVEIIFNERGSKGFGFVTFENSADADRAREKLHGTVVEGRKIEVNNATARVMTNKKMVTPYANGWKLSPVVGAVYGPELYAASSFQADVSLGNEAAVPLSGRGGINTYIPLIIPGFPYPTAATTAAAFRGAHLRGRGRTVYGAVRAVPPTAIPAYPGLFKAHPETLDKFEKFKNLKSEDDMKGSEDLKKHGCTVLTALGGILKKKGQHAAEIQPLAQSHATKHKIPVKYLEFISEVIIDVLKNKHSDFGADAQGALGKALELFRNDIAAKYKELGFQG</sequence>
<evidence type="ECO:0000313" key="27">
    <source>
        <dbReference type="EMBL" id="KAH0518891.1"/>
    </source>
</evidence>
<dbReference type="InterPro" id="IPR000504">
    <property type="entry name" value="RRM_dom"/>
</dbReference>
<dbReference type="Pfam" id="PF00042">
    <property type="entry name" value="Globin"/>
    <property type="match status" value="1"/>
</dbReference>
<dbReference type="CDD" id="cd12407">
    <property type="entry name" value="RRM_FOX1_like"/>
    <property type="match status" value="1"/>
</dbReference>
<comment type="subcellular location">
    <subcellularLocation>
        <location evidence="17">Cytoplasm</location>
        <location evidence="17">Sarcoplasm</location>
    </subcellularLocation>
    <subcellularLocation>
        <location evidence="1">Nucleus</location>
    </subcellularLocation>
</comment>
<feature type="domain" description="RRM" evidence="26">
    <location>
        <begin position="92"/>
        <end position="168"/>
    </location>
</feature>
<dbReference type="PROSITE" id="PS50102">
    <property type="entry name" value="RRM"/>
    <property type="match status" value="1"/>
</dbReference>
<protein>
    <recommendedName>
        <fullName evidence="3">Myoglobin</fullName>
    </recommendedName>
    <alternativeName>
        <fullName evidence="14">Fox-1 homolog B</fullName>
    </alternativeName>
    <alternativeName>
        <fullName evidence="18">Nitrite reductase MB</fullName>
    </alternativeName>
    <alternativeName>
        <fullName evidence="19">Pseudoperoxidase MB</fullName>
    </alternativeName>
    <alternativeName>
        <fullName evidence="12">RNA binding protein fox-1 homolog 2</fullName>
    </alternativeName>
    <alternativeName>
        <fullName evidence="13">RNA-binding motif protein 9</fullName>
    </alternativeName>
    <alternativeName>
        <fullName evidence="15">RNA-binding protein 9</fullName>
    </alternativeName>
</protein>
<dbReference type="GO" id="GO:0005344">
    <property type="term" value="F:oxygen carrier activity"/>
    <property type="evidence" value="ECO:0007669"/>
    <property type="project" value="UniProtKB-KW"/>
</dbReference>
<evidence type="ECO:0000256" key="6">
    <source>
        <dbReference type="ARBA" id="ARBA00022723"/>
    </source>
</evidence>
<evidence type="ECO:0000256" key="24">
    <source>
        <dbReference type="SAM" id="MobiDB-lite"/>
    </source>
</evidence>
<dbReference type="EMBL" id="JAATJU010009100">
    <property type="protein sequence ID" value="KAH0518891.1"/>
    <property type="molecule type" value="Genomic_DNA"/>
</dbReference>
<dbReference type="FunFam" id="3.30.70.330:FF:001331">
    <property type="entry name" value="RNA-binding protein fox-1 homolog 2"/>
    <property type="match status" value="1"/>
</dbReference>
<evidence type="ECO:0000256" key="1">
    <source>
        <dbReference type="ARBA" id="ARBA00004123"/>
    </source>
</evidence>
<dbReference type="InterPro" id="IPR034237">
    <property type="entry name" value="FOX1_RRM"/>
</dbReference>
<evidence type="ECO:0000256" key="11">
    <source>
        <dbReference type="ARBA" id="ARBA00023242"/>
    </source>
</evidence>
<evidence type="ECO:0000259" key="26">
    <source>
        <dbReference type="PROSITE" id="PS50102"/>
    </source>
</evidence>